<dbReference type="InterPro" id="IPR000253">
    <property type="entry name" value="FHA_dom"/>
</dbReference>
<dbReference type="Gene3D" id="2.60.200.20">
    <property type="match status" value="1"/>
</dbReference>
<evidence type="ECO:0000313" key="3">
    <source>
        <dbReference type="Proteomes" id="UP000830835"/>
    </source>
</evidence>
<gene>
    <name evidence="2" type="ORF">JX360_10770</name>
</gene>
<dbReference type="SMART" id="SM00240">
    <property type="entry name" value="FHA"/>
    <property type="match status" value="1"/>
</dbReference>
<proteinExistence type="predicted"/>
<accession>A0ABT0CC59</accession>
<organism evidence="2 3">
    <name type="scientific">Thermostichus vulcanus str. 'Rupite'</name>
    <dbReference type="NCBI Taxonomy" id="2813851"/>
    <lineage>
        <taxon>Bacteria</taxon>
        <taxon>Bacillati</taxon>
        <taxon>Cyanobacteriota</taxon>
        <taxon>Cyanophyceae</taxon>
        <taxon>Thermostichales</taxon>
        <taxon>Thermostichaceae</taxon>
        <taxon>Thermostichus</taxon>
    </lineage>
</organism>
<evidence type="ECO:0000313" key="2">
    <source>
        <dbReference type="EMBL" id="MCJ2543384.1"/>
    </source>
</evidence>
<dbReference type="RefSeq" id="WP_244350666.1">
    <property type="nucleotide sequence ID" value="NZ_JAFIRA010000027.1"/>
</dbReference>
<dbReference type="Proteomes" id="UP000830835">
    <property type="component" value="Unassembled WGS sequence"/>
</dbReference>
<comment type="caution">
    <text evidence="2">The sequence shown here is derived from an EMBL/GenBank/DDBJ whole genome shotgun (WGS) entry which is preliminary data.</text>
</comment>
<reference evidence="2" key="1">
    <citation type="submission" date="2021-02" db="EMBL/GenBank/DDBJ databases">
        <title>The CRISPR/cas machinery reduction and long-range gene transfer in the hot spring cyanobacterium Synechococcus.</title>
        <authorList>
            <person name="Dvorak P."/>
            <person name="Jahodarova E."/>
            <person name="Hasler P."/>
            <person name="Poulickova A."/>
        </authorList>
    </citation>
    <scope>NUCLEOTIDE SEQUENCE</scope>
    <source>
        <strain evidence="2">Rupite</strain>
    </source>
</reference>
<dbReference type="Pfam" id="PF00498">
    <property type="entry name" value="FHA"/>
    <property type="match status" value="1"/>
</dbReference>
<evidence type="ECO:0000259" key="1">
    <source>
        <dbReference type="PROSITE" id="PS50006"/>
    </source>
</evidence>
<name>A0ABT0CC59_THEVL</name>
<feature type="domain" description="FHA" evidence="1">
    <location>
        <begin position="34"/>
        <end position="94"/>
    </location>
</feature>
<keyword evidence="3" id="KW-1185">Reference proteome</keyword>
<sequence>MVDSVPSSPSTHQHILVVEDRDGRRDQVLGSSKYFIGRDLANDICLNSQFASRYHAMLLRVPADQEGEYCYRILDGDLEGKPSTNGLLINGQKLTAHQLKPGDVITFGPDAKATYKITKTP</sequence>
<dbReference type="EMBL" id="JAFIRA010000027">
    <property type="protein sequence ID" value="MCJ2543384.1"/>
    <property type="molecule type" value="Genomic_DNA"/>
</dbReference>
<dbReference type="InterPro" id="IPR008984">
    <property type="entry name" value="SMAD_FHA_dom_sf"/>
</dbReference>
<dbReference type="PROSITE" id="PS50006">
    <property type="entry name" value="FHA_DOMAIN"/>
    <property type="match status" value="1"/>
</dbReference>
<protein>
    <submittedName>
        <fullName evidence="2">FHA domain-containing protein</fullName>
    </submittedName>
</protein>
<dbReference type="SUPFAM" id="SSF49879">
    <property type="entry name" value="SMAD/FHA domain"/>
    <property type="match status" value="1"/>
</dbReference>